<proteinExistence type="predicted"/>
<feature type="compositionally biased region" description="Polar residues" evidence="5">
    <location>
        <begin position="1"/>
        <end position="21"/>
    </location>
</feature>
<dbReference type="Gene3D" id="3.10.10.10">
    <property type="entry name" value="HIV Type 1 Reverse Transcriptase, subunit A, domain 1"/>
    <property type="match status" value="1"/>
</dbReference>
<dbReference type="InterPro" id="IPR008042">
    <property type="entry name" value="Retrotrans_Pao"/>
</dbReference>
<feature type="compositionally biased region" description="Polar residues" evidence="5">
    <location>
        <begin position="144"/>
        <end position="154"/>
    </location>
</feature>
<feature type="compositionally biased region" description="Acidic residues" evidence="5">
    <location>
        <begin position="255"/>
        <end position="267"/>
    </location>
</feature>
<organism evidence="8 9">
    <name type="scientific">Aedes albopictus</name>
    <name type="common">Asian tiger mosquito</name>
    <name type="synonym">Stegomyia albopicta</name>
    <dbReference type="NCBI Taxonomy" id="7160"/>
    <lineage>
        <taxon>Eukaryota</taxon>
        <taxon>Metazoa</taxon>
        <taxon>Ecdysozoa</taxon>
        <taxon>Arthropoda</taxon>
        <taxon>Hexapoda</taxon>
        <taxon>Insecta</taxon>
        <taxon>Pterygota</taxon>
        <taxon>Neoptera</taxon>
        <taxon>Endopterygota</taxon>
        <taxon>Diptera</taxon>
        <taxon>Nematocera</taxon>
        <taxon>Culicoidea</taxon>
        <taxon>Culicidae</taxon>
        <taxon>Culicinae</taxon>
        <taxon>Aedini</taxon>
        <taxon>Aedes</taxon>
        <taxon>Stegomyia</taxon>
    </lineage>
</organism>
<feature type="compositionally biased region" description="Basic and acidic residues" evidence="5">
    <location>
        <begin position="268"/>
        <end position="280"/>
    </location>
</feature>
<reference evidence="8" key="2">
    <citation type="submission" date="2025-05" db="UniProtKB">
        <authorList>
            <consortium name="EnsemblMetazoa"/>
        </authorList>
    </citation>
    <scope>IDENTIFICATION</scope>
    <source>
        <strain evidence="8">Foshan</strain>
    </source>
</reference>
<evidence type="ECO:0000256" key="2">
    <source>
        <dbReference type="ARBA" id="ARBA00022771"/>
    </source>
</evidence>
<dbReference type="InterPro" id="IPR005312">
    <property type="entry name" value="DUF1759"/>
</dbReference>
<dbReference type="SUPFAM" id="SSF57903">
    <property type="entry name" value="FYVE/PHD zinc finger"/>
    <property type="match status" value="1"/>
</dbReference>
<dbReference type="InterPro" id="IPR040676">
    <property type="entry name" value="DUF5641"/>
</dbReference>
<dbReference type="PANTHER" id="PTHR47331:SF1">
    <property type="entry name" value="GAG-LIKE PROTEIN"/>
    <property type="match status" value="1"/>
</dbReference>
<dbReference type="Pfam" id="PF00078">
    <property type="entry name" value="RVT_1"/>
    <property type="match status" value="1"/>
</dbReference>
<dbReference type="SUPFAM" id="SSF53098">
    <property type="entry name" value="Ribonuclease H-like"/>
    <property type="match status" value="1"/>
</dbReference>
<feature type="region of interest" description="Disordered" evidence="5">
    <location>
        <begin position="88"/>
        <end position="185"/>
    </location>
</feature>
<dbReference type="InterPro" id="IPR036397">
    <property type="entry name" value="RNaseH_sf"/>
</dbReference>
<evidence type="ECO:0000259" key="6">
    <source>
        <dbReference type="PROSITE" id="PS50016"/>
    </source>
</evidence>
<sequence length="1974" mass="223217">MSNRSKSSIQTNGSVRSQNSSRNKRSHEKAPPGSKHAIAGNSCRTCKSFDTSPMVHCVHCDDWHHFACVGVTQDIEQNSWCCPSCEKATQQSSKPDGESKQTAKTKTTGSSASKKDSKKAAESIGDNKKKATGAIKKVPIVSSKGASTKTSGMQTRKAKKQLAEKQERSKAASFVSASSKMSTRGQLEAEIKKVEAEQTLLEQETQRKRELLTKKLSLLEELAETMGELEIVVEQDADEKVNSWLGSNNLQQAVDDGDDESSDDDSDEKTADSTEDRSSEASEEENGDDDGSKLFVPLRKSTPTKQLSQRFPNADRMCLNRSQTALTQDQIAARQVVSRDLPKFGGNPEEWPMFISTFESTTEMCGYRDDENMIRLRHCLRDDALVAVRSFLMHPSTVMKAISVLKLRFGQPQIIINTLREKVLTMPPVRPDSMDRLIDFALAVQNLCATIDACGRKEYKRDVTLLQELVGKLPPSIKLDWARFQRTQSKVNLFTFNDWVYSVAEDACLVSGAPVYNSKVVEPRGKKSNKVYVNSHTEYRPDKQIRSDSKLSSTRQCGRGQIGEGAQVTANKSCPICKGSCKNLVKCERFVELSYEARWAAVRELKICRRCLRQHGGTCDRKPCGTQGCTFKHHPMLHKHLSATTSASTTREREPAAINEERSVNAHLSVKGAGMFRYLPVTLYGETGQVQCYAFLDDGSELTLIDREVADSLGASGSTIPLCLKWTGGTHRVEASSRSIDIKISGSSGNIFHLADVRTVEELRLPQQTMDVDQLRASFPYLKDVPVSSYTMVRPRILIGLKHANLSLVRRTREGRIGDPIAAKTLLGWTIFGGRADKLDRQERHTYHICECNIGFDKSLEEAVRQHFTLESLGISRPENPIISKAEQRSQALLQSLTRFVGDRYESGFLWRHDNVRLPDSRPMALWRFECLEKRMMQDDNLACALKAKIEDYFEKGYIRKLSAEELAGHCERVWYLPIFPVSNPNKPKKLRIVWDAAAPVHGVSLNSVLLTGPDELTSLPAVLQKFRQFKVAVVGDIRDMYHQVRMRLPDQHCQRFFFRSGKDEELSVYVMQVLTFGACCSPATAQYVKNRNAERFQIDHPQAADAIINKHYVDDMLASEETEEAAIDLATTVRWIHAEAGFEIRNWLSNSPKVVAALNGVSAPEKDLNLTADVATEKILGMWWNTATDCFTFKLSKGRFDDSLIEGSRRPTKREVLRVLMSIYDPLGLISHYMMFLKVTLQDVWRTGIPWDAPIEEKQFKDWNTWVKLLPHLEKVSIPRCYRQETSANETTIVQMHTMVDASINGMAAVVYLRFEEDGKVECALVSGKTRVAPLKYLSIPRLELQAAVLGCRLAESVASNLSIKISKRLFWTDNRDVLCWLRSEHRRYSPFVAARVGEILDSTTIDSWRYVPSRKNAADDGTKWCGQPDLSSTSRWFKGPHFLWESEDKWPKMPFINSETDTELRSSLMIHVEVPRPVITAASFSSWKRMIRVTCYVLRFVSNIRLRLCKGSIQSGFLTSEEKQAAERYHFCIAQREAYSEEITMLKSGKSSKQVPKSSALFKLSPFLDSNGVLRMKGRTGACPFVKENAVHPIILPANHDVTSLVLSSYHQRFHHCNYETVINEVRQVFRIPKLRRLLSTLRRQCSRCKIRDARPNPPEMADLPTGRLAAYTRPFSHVGVDFFGPYQITVGRRTEKRWGVMLTCLTTRAVHIEVAYSMTTSSCVMALRNFIARRGIPLVFYSDRGTNFVGAQKELQKASELFDQDKMACEFTSPTTSWFFNPPSSPHMGGSWERLIQSVKRNLLEIQGTRRLSDEELRNALTEIEYTLNCRPLTHVPIDDESESALTPNHFLLGSSDGSKPLTRNDDNVAVLRRGYEVSQIMADYFWRRWLRDYLPDITRRTKWFQKVKPIAEGDIVIIVDPDHPRNCWPLGRVIATVNRDGQVRRATVRTSKGIYERPAVKLAVLDLASE</sequence>
<dbReference type="PROSITE" id="PS50994">
    <property type="entry name" value="INTEGRASE"/>
    <property type="match status" value="1"/>
</dbReference>
<feature type="compositionally biased region" description="Low complexity" evidence="5">
    <location>
        <begin position="102"/>
        <end position="112"/>
    </location>
</feature>
<dbReference type="PROSITE" id="PS50016">
    <property type="entry name" value="ZF_PHD_2"/>
    <property type="match status" value="1"/>
</dbReference>
<dbReference type="SMART" id="SM00249">
    <property type="entry name" value="PHD"/>
    <property type="match status" value="1"/>
</dbReference>
<reference evidence="9" key="1">
    <citation type="journal article" date="2015" name="Proc. Natl. Acad. Sci. U.S.A.">
        <title>Genome sequence of the Asian Tiger mosquito, Aedes albopictus, reveals insights into its biology, genetics, and evolution.</title>
        <authorList>
            <person name="Chen X.G."/>
            <person name="Jiang X."/>
            <person name="Gu J."/>
            <person name="Xu M."/>
            <person name="Wu Y."/>
            <person name="Deng Y."/>
            <person name="Zhang C."/>
            <person name="Bonizzoni M."/>
            <person name="Dermauw W."/>
            <person name="Vontas J."/>
            <person name="Armbruster P."/>
            <person name="Huang X."/>
            <person name="Yang Y."/>
            <person name="Zhang H."/>
            <person name="He W."/>
            <person name="Peng H."/>
            <person name="Liu Y."/>
            <person name="Wu K."/>
            <person name="Chen J."/>
            <person name="Lirakis M."/>
            <person name="Topalis P."/>
            <person name="Van Leeuwen T."/>
            <person name="Hall A.B."/>
            <person name="Jiang X."/>
            <person name="Thorpe C."/>
            <person name="Mueller R.L."/>
            <person name="Sun C."/>
            <person name="Waterhouse R.M."/>
            <person name="Yan G."/>
            <person name="Tu Z.J."/>
            <person name="Fang X."/>
            <person name="James A.A."/>
        </authorList>
    </citation>
    <scope>NUCLEOTIDE SEQUENCE [LARGE SCALE GENOMIC DNA]</scope>
    <source>
        <strain evidence="9">Foshan</strain>
    </source>
</reference>
<feature type="domain" description="PHD-type" evidence="6">
    <location>
        <begin position="40"/>
        <end position="88"/>
    </location>
</feature>
<feature type="compositionally biased region" description="Polar residues" evidence="5">
    <location>
        <begin position="301"/>
        <end position="311"/>
    </location>
</feature>
<dbReference type="CDD" id="cd01644">
    <property type="entry name" value="RT_pepA17"/>
    <property type="match status" value="1"/>
</dbReference>
<dbReference type="InterPro" id="IPR011011">
    <property type="entry name" value="Znf_FYVE_PHD"/>
</dbReference>
<dbReference type="PROSITE" id="PS01359">
    <property type="entry name" value="ZF_PHD_1"/>
    <property type="match status" value="1"/>
</dbReference>
<feature type="compositionally biased region" description="Basic and acidic residues" evidence="5">
    <location>
        <begin position="113"/>
        <end position="129"/>
    </location>
</feature>
<dbReference type="Pfam" id="PF18701">
    <property type="entry name" value="DUF5641"/>
    <property type="match status" value="1"/>
</dbReference>
<dbReference type="InterPro" id="IPR043502">
    <property type="entry name" value="DNA/RNA_pol_sf"/>
</dbReference>
<dbReference type="PANTHER" id="PTHR47331">
    <property type="entry name" value="PHD-TYPE DOMAIN-CONTAINING PROTEIN"/>
    <property type="match status" value="1"/>
</dbReference>
<dbReference type="Gene3D" id="3.30.40.10">
    <property type="entry name" value="Zinc/RING finger domain, C3HC4 (zinc finger)"/>
    <property type="match status" value="1"/>
</dbReference>
<accession>A0ABM1YWS0</accession>
<feature type="compositionally biased region" description="Basic and acidic residues" evidence="5">
    <location>
        <begin position="161"/>
        <end position="170"/>
    </location>
</feature>
<keyword evidence="2 4" id="KW-0863">Zinc-finger</keyword>
<feature type="domain" description="Integrase catalytic" evidence="7">
    <location>
        <begin position="1673"/>
        <end position="1859"/>
    </location>
</feature>
<dbReference type="SUPFAM" id="SSF56672">
    <property type="entry name" value="DNA/RNA polymerases"/>
    <property type="match status" value="1"/>
</dbReference>
<dbReference type="Pfam" id="PF05380">
    <property type="entry name" value="Peptidase_A17"/>
    <property type="match status" value="1"/>
</dbReference>
<dbReference type="InterPro" id="IPR000477">
    <property type="entry name" value="RT_dom"/>
</dbReference>
<dbReference type="GeneID" id="134284298"/>
<dbReference type="InterPro" id="IPR043128">
    <property type="entry name" value="Rev_trsase/Diguanyl_cyclase"/>
</dbReference>
<dbReference type="Proteomes" id="UP000069940">
    <property type="component" value="Unassembled WGS sequence"/>
</dbReference>
<dbReference type="Pfam" id="PF03564">
    <property type="entry name" value="DUF1759"/>
    <property type="match status" value="1"/>
</dbReference>
<dbReference type="EnsemblMetazoa" id="AALFPA23_012797.R18458">
    <property type="protein sequence ID" value="AALFPA23_012797.P18458"/>
    <property type="gene ID" value="AALFPA23_012797"/>
</dbReference>
<dbReference type="InterPro" id="IPR012337">
    <property type="entry name" value="RNaseH-like_sf"/>
</dbReference>
<name>A0ABM1YWS0_AEDAL</name>
<keyword evidence="1" id="KW-0479">Metal-binding</keyword>
<dbReference type="InterPro" id="IPR019786">
    <property type="entry name" value="Zinc_finger_PHD-type_CS"/>
</dbReference>
<keyword evidence="3" id="KW-0862">Zinc</keyword>
<protein>
    <submittedName>
        <fullName evidence="8">Uncharacterized protein</fullName>
    </submittedName>
</protein>
<dbReference type="InterPro" id="IPR013083">
    <property type="entry name" value="Znf_RING/FYVE/PHD"/>
</dbReference>
<dbReference type="InterPro" id="IPR001584">
    <property type="entry name" value="Integrase_cat-core"/>
</dbReference>
<feature type="compositionally biased region" description="Low complexity" evidence="5">
    <location>
        <begin position="171"/>
        <end position="182"/>
    </location>
</feature>
<evidence type="ECO:0000256" key="4">
    <source>
        <dbReference type="PROSITE-ProRule" id="PRU00146"/>
    </source>
</evidence>
<evidence type="ECO:0000313" key="9">
    <source>
        <dbReference type="Proteomes" id="UP000069940"/>
    </source>
</evidence>
<evidence type="ECO:0000256" key="1">
    <source>
        <dbReference type="ARBA" id="ARBA00022723"/>
    </source>
</evidence>
<evidence type="ECO:0000313" key="8">
    <source>
        <dbReference type="EnsemblMetazoa" id="AALFPA23_012797.P18458"/>
    </source>
</evidence>
<dbReference type="Gene3D" id="3.30.70.270">
    <property type="match status" value="1"/>
</dbReference>
<feature type="region of interest" description="Disordered" evidence="5">
    <location>
        <begin position="247"/>
        <end position="314"/>
    </location>
</feature>
<evidence type="ECO:0000256" key="3">
    <source>
        <dbReference type="ARBA" id="ARBA00022833"/>
    </source>
</evidence>
<dbReference type="InterPro" id="IPR019787">
    <property type="entry name" value="Znf_PHD-finger"/>
</dbReference>
<feature type="region of interest" description="Disordered" evidence="5">
    <location>
        <begin position="1"/>
        <end position="37"/>
    </location>
</feature>
<dbReference type="Gene3D" id="3.30.420.10">
    <property type="entry name" value="Ribonuclease H-like superfamily/Ribonuclease H"/>
    <property type="match status" value="1"/>
</dbReference>
<evidence type="ECO:0000256" key="5">
    <source>
        <dbReference type="SAM" id="MobiDB-lite"/>
    </source>
</evidence>
<dbReference type="InterPro" id="IPR001965">
    <property type="entry name" value="Znf_PHD"/>
</dbReference>
<evidence type="ECO:0000259" key="7">
    <source>
        <dbReference type="PROSITE" id="PS50994"/>
    </source>
</evidence>
<dbReference type="RefSeq" id="XP_062699079.1">
    <property type="nucleotide sequence ID" value="XM_062843095.1"/>
</dbReference>
<keyword evidence="9" id="KW-1185">Reference proteome</keyword>